<accession>A0A392VJD5</accession>
<protein>
    <submittedName>
        <fullName evidence="2">Uncharacterized protein</fullName>
    </submittedName>
</protein>
<comment type="caution">
    <text evidence="2">The sequence shown here is derived from an EMBL/GenBank/DDBJ whole genome shotgun (WGS) entry which is preliminary data.</text>
</comment>
<dbReference type="AlphaFoldDB" id="A0A392VJD5"/>
<evidence type="ECO:0000313" key="3">
    <source>
        <dbReference type="Proteomes" id="UP000265520"/>
    </source>
</evidence>
<dbReference type="Proteomes" id="UP000265520">
    <property type="component" value="Unassembled WGS sequence"/>
</dbReference>
<evidence type="ECO:0000313" key="2">
    <source>
        <dbReference type="EMBL" id="MCI88476.1"/>
    </source>
</evidence>
<feature type="non-terminal residue" evidence="2">
    <location>
        <position position="41"/>
    </location>
</feature>
<feature type="compositionally biased region" description="Basic residues" evidence="1">
    <location>
        <begin position="15"/>
        <end position="41"/>
    </location>
</feature>
<evidence type="ECO:0000256" key="1">
    <source>
        <dbReference type="SAM" id="MobiDB-lite"/>
    </source>
</evidence>
<organism evidence="2 3">
    <name type="scientific">Trifolium medium</name>
    <dbReference type="NCBI Taxonomy" id="97028"/>
    <lineage>
        <taxon>Eukaryota</taxon>
        <taxon>Viridiplantae</taxon>
        <taxon>Streptophyta</taxon>
        <taxon>Embryophyta</taxon>
        <taxon>Tracheophyta</taxon>
        <taxon>Spermatophyta</taxon>
        <taxon>Magnoliopsida</taxon>
        <taxon>eudicotyledons</taxon>
        <taxon>Gunneridae</taxon>
        <taxon>Pentapetalae</taxon>
        <taxon>rosids</taxon>
        <taxon>fabids</taxon>
        <taxon>Fabales</taxon>
        <taxon>Fabaceae</taxon>
        <taxon>Papilionoideae</taxon>
        <taxon>50 kb inversion clade</taxon>
        <taxon>NPAAA clade</taxon>
        <taxon>Hologalegina</taxon>
        <taxon>IRL clade</taxon>
        <taxon>Trifolieae</taxon>
        <taxon>Trifolium</taxon>
    </lineage>
</organism>
<sequence length="41" mass="4646">MTTPTPAARCTNHPRALRRNQKKTQKQKNHGALRHTAVRVA</sequence>
<feature type="region of interest" description="Disordered" evidence="1">
    <location>
        <begin position="1"/>
        <end position="41"/>
    </location>
</feature>
<reference evidence="2 3" key="1">
    <citation type="journal article" date="2018" name="Front. Plant Sci.">
        <title>Red Clover (Trifolium pratense) and Zigzag Clover (T. medium) - A Picture of Genomic Similarities and Differences.</title>
        <authorList>
            <person name="Dluhosova J."/>
            <person name="Istvanek J."/>
            <person name="Nedelnik J."/>
            <person name="Repkova J."/>
        </authorList>
    </citation>
    <scope>NUCLEOTIDE SEQUENCE [LARGE SCALE GENOMIC DNA]</scope>
    <source>
        <strain evidence="3">cv. 10/8</strain>
        <tissue evidence="2">Leaf</tissue>
    </source>
</reference>
<dbReference type="EMBL" id="LXQA011194060">
    <property type="protein sequence ID" value="MCI88476.1"/>
    <property type="molecule type" value="Genomic_DNA"/>
</dbReference>
<name>A0A392VJD5_9FABA</name>
<proteinExistence type="predicted"/>
<keyword evidence="3" id="KW-1185">Reference proteome</keyword>